<dbReference type="AlphaFoldDB" id="A0A183P5E3"/>
<protein>
    <submittedName>
        <fullName evidence="1">Uncharacterized protein</fullName>
    </submittedName>
</protein>
<dbReference type="InterPro" id="IPR003959">
    <property type="entry name" value="ATPase_AAA_core"/>
</dbReference>
<dbReference type="Pfam" id="PF07724">
    <property type="entry name" value="AAA_2"/>
    <property type="match status" value="1"/>
</dbReference>
<dbReference type="InterPro" id="IPR027417">
    <property type="entry name" value="P-loop_NTPase"/>
</dbReference>
<organism evidence="1 2">
    <name type="scientific">Schistosoma mattheei</name>
    <dbReference type="NCBI Taxonomy" id="31246"/>
    <lineage>
        <taxon>Eukaryota</taxon>
        <taxon>Metazoa</taxon>
        <taxon>Spiralia</taxon>
        <taxon>Lophotrochozoa</taxon>
        <taxon>Platyhelminthes</taxon>
        <taxon>Trematoda</taxon>
        <taxon>Digenea</taxon>
        <taxon>Strigeidida</taxon>
        <taxon>Schistosomatoidea</taxon>
        <taxon>Schistosomatidae</taxon>
        <taxon>Schistosoma</taxon>
    </lineage>
</organism>
<dbReference type="GO" id="GO:0016887">
    <property type="term" value="F:ATP hydrolysis activity"/>
    <property type="evidence" value="ECO:0007669"/>
    <property type="project" value="InterPro"/>
</dbReference>
<dbReference type="Gene3D" id="3.40.50.300">
    <property type="entry name" value="P-loop containing nucleotide triphosphate hydrolases"/>
    <property type="match status" value="1"/>
</dbReference>
<evidence type="ECO:0000313" key="2">
    <source>
        <dbReference type="Proteomes" id="UP000269396"/>
    </source>
</evidence>
<dbReference type="GO" id="GO:0005524">
    <property type="term" value="F:ATP binding"/>
    <property type="evidence" value="ECO:0007669"/>
    <property type="project" value="InterPro"/>
</dbReference>
<name>A0A183P5E3_9TREM</name>
<evidence type="ECO:0000313" key="1">
    <source>
        <dbReference type="EMBL" id="VDP50602.1"/>
    </source>
</evidence>
<dbReference type="PANTHER" id="PTHR11638">
    <property type="entry name" value="ATP-DEPENDENT CLP PROTEASE"/>
    <property type="match status" value="1"/>
</dbReference>
<accession>A0A183P5E3</accession>
<dbReference type="EMBL" id="UZAL01029829">
    <property type="protein sequence ID" value="VDP50602.1"/>
    <property type="molecule type" value="Genomic_DNA"/>
</dbReference>
<keyword evidence="2" id="KW-1185">Reference proteome</keyword>
<gene>
    <name evidence="1" type="ORF">SMTD_LOCUS9579</name>
</gene>
<dbReference type="GO" id="GO:0005739">
    <property type="term" value="C:mitochondrion"/>
    <property type="evidence" value="ECO:0007669"/>
    <property type="project" value="TreeGrafter"/>
</dbReference>
<reference evidence="1 2" key="1">
    <citation type="submission" date="2018-11" db="EMBL/GenBank/DDBJ databases">
        <authorList>
            <consortium name="Pathogen Informatics"/>
        </authorList>
    </citation>
    <scope>NUCLEOTIDE SEQUENCE [LARGE SCALE GENOMIC DNA]</scope>
    <source>
        <strain>Denwood</strain>
        <strain evidence="2">Zambia</strain>
    </source>
</reference>
<dbReference type="PANTHER" id="PTHR11638:SF93">
    <property type="entry name" value="MITOCHONDRIAL DISAGGREGASE"/>
    <property type="match status" value="1"/>
</dbReference>
<dbReference type="GO" id="GO:0034605">
    <property type="term" value="P:cellular response to heat"/>
    <property type="evidence" value="ECO:0007669"/>
    <property type="project" value="TreeGrafter"/>
</dbReference>
<proteinExistence type="predicted"/>
<dbReference type="SUPFAM" id="SSF52540">
    <property type="entry name" value="P-loop containing nucleoside triphosphate hydrolases"/>
    <property type="match status" value="1"/>
</dbReference>
<dbReference type="InterPro" id="IPR050130">
    <property type="entry name" value="ClpA_ClpB"/>
</dbReference>
<dbReference type="STRING" id="31246.A0A183P5E3"/>
<dbReference type="Proteomes" id="UP000269396">
    <property type="component" value="Unassembled WGS sequence"/>
</dbReference>
<sequence length="320" mass="36273">MIGIYGGNSKPAEFNEFSADTISEIKEMTDVGIFSVKFNKCIAIRLAAVTCDAPARSSVRYTVNHNGKAGCDGCTVLGRGLEGKTTFRNGVYTLRTDDTFRRQTQSIHHQGHSIMETLSINMIITFPLDPMHMTYLGVTKKLANLWIDLARRRLLDFKSCAIRDKNNLISVCVASTPSDFPRKCRTLDFVSARKASEWADPTIVNERGHRPVMYAKDSSIRDLLAEAESKVCFHDRILCRNMNYISQQKKPTTIRRKENGWYDEDHPLVFLFLGSSGIGKTELAKQVAAYLHKDIKKGFIRIDMSEYQEKHEVCIFQVLC</sequence>